<reference evidence="1 2" key="1">
    <citation type="journal article" date="2018" name="Biotechnol. Adv.">
        <title>Improved genomic resources and new bioinformatic workflow for the carcinogenic parasite Clonorchis sinensis: Biotechnological implications.</title>
        <authorList>
            <person name="Wang D."/>
            <person name="Korhonen P.K."/>
            <person name="Gasser R.B."/>
            <person name="Young N.D."/>
        </authorList>
    </citation>
    <scope>NUCLEOTIDE SEQUENCE [LARGE SCALE GENOMIC DNA]</scope>
    <source>
        <strain evidence="1">Cs-k2</strain>
    </source>
</reference>
<name>A0A419PNI7_CLOSI</name>
<dbReference type="AlphaFoldDB" id="A0A419PNI7"/>
<keyword evidence="2" id="KW-1185">Reference proteome</keyword>
<dbReference type="InParanoid" id="A0A419PNI7"/>
<reference evidence="1 2" key="2">
    <citation type="journal article" date="2021" name="Genomics">
        <title>High-quality reference genome for Clonorchis sinensis.</title>
        <authorList>
            <person name="Young N.D."/>
            <person name="Stroehlein A.J."/>
            <person name="Kinkar L."/>
            <person name="Wang T."/>
            <person name="Sohn W.M."/>
            <person name="Chang B.C.H."/>
            <person name="Kaur P."/>
            <person name="Weisz D."/>
            <person name="Dudchenko O."/>
            <person name="Aiden E.L."/>
            <person name="Korhonen P.K."/>
            <person name="Gasser R.B."/>
        </authorList>
    </citation>
    <scope>NUCLEOTIDE SEQUENCE [LARGE SCALE GENOMIC DNA]</scope>
    <source>
        <strain evidence="1">Cs-k2</strain>
    </source>
</reference>
<accession>A0A419PNI7</accession>
<evidence type="ECO:0000313" key="2">
    <source>
        <dbReference type="Proteomes" id="UP000286415"/>
    </source>
</evidence>
<gene>
    <name evidence="1" type="ORF">CSKR_105609</name>
</gene>
<protein>
    <submittedName>
        <fullName evidence="1">Uncharacterized protein</fullName>
    </submittedName>
</protein>
<sequence>MTCWATLKRLPYANDLNSRRTIGAIVDSLPNTTQNDWLNLAVKCTLLDEGICVHSQTQSGSNRHKSLLYKAAILAAQIDNGRSSKARLPKICSVAHLTTWIKGVHYLKVYFSKSNISLAAVPVLIRKPDASLDNGARTTLINSSLLPKLGVKNTNVSLMIETITGEYHKICVSFILRRIA</sequence>
<organism evidence="1 2">
    <name type="scientific">Clonorchis sinensis</name>
    <name type="common">Chinese liver fluke</name>
    <dbReference type="NCBI Taxonomy" id="79923"/>
    <lineage>
        <taxon>Eukaryota</taxon>
        <taxon>Metazoa</taxon>
        <taxon>Spiralia</taxon>
        <taxon>Lophotrochozoa</taxon>
        <taxon>Platyhelminthes</taxon>
        <taxon>Trematoda</taxon>
        <taxon>Digenea</taxon>
        <taxon>Opisthorchiida</taxon>
        <taxon>Opisthorchiata</taxon>
        <taxon>Opisthorchiidae</taxon>
        <taxon>Clonorchis</taxon>
    </lineage>
</organism>
<dbReference type="EMBL" id="NIRI02000042">
    <property type="protein sequence ID" value="KAG5451042.1"/>
    <property type="molecule type" value="Genomic_DNA"/>
</dbReference>
<dbReference type="Proteomes" id="UP000286415">
    <property type="component" value="Unassembled WGS sequence"/>
</dbReference>
<comment type="caution">
    <text evidence="1">The sequence shown here is derived from an EMBL/GenBank/DDBJ whole genome shotgun (WGS) entry which is preliminary data.</text>
</comment>
<dbReference type="OrthoDB" id="6287960at2759"/>
<proteinExistence type="predicted"/>
<evidence type="ECO:0000313" key="1">
    <source>
        <dbReference type="EMBL" id="KAG5451042.1"/>
    </source>
</evidence>